<protein>
    <recommendedName>
        <fullName evidence="9">Cilia- and flagella-associated protein 43</fullName>
    </recommendedName>
</protein>
<dbReference type="GO" id="GO:0005930">
    <property type="term" value="C:axoneme"/>
    <property type="evidence" value="ECO:0007669"/>
    <property type="project" value="UniProtKB-SubCell"/>
</dbReference>
<sequence length="1662" mass="189139">MHIVCFTQNYSHLVCLYVNHSLTFCPTRWVQGFTSSNVAFLDEETACYPCGNYIVFLNVKTKTRKALQSPGHGIGVFSANGLCRTLAFSEQKRFPSIFVYRYPELSLRCDLKGTAKLAYTALALSDTAQYLASCSSLPDYTITVWNLETGNSICSNGLAEEDVTTLLFNPVSWQQICAVNSKSLTVWNIERCNKVHIMNPSVIDLPAIDSSVVEKEDDDSYIPTWKLTYSGPQMPTSAVAGLTGERADNILVLNSLRVKPQLSPSAICWSISSDLYVGTKEGFLLLVNTESLFVSILYNPHINQRPSDYCEISGIQQGSFQNLALDSKGVLATGPNGVLQTLRIKGNQVEVVETLTLVEPISCLCFSPDYETLLLSSTSGCIYKYNPGLKNEVDKVLDVLCGDFIAAAPVCTETNLCVSVRESGELQLWSLDDGDCIASISLQTKVSDIPTSFGFIPPPINMAIVTCLACCPVAQYVAVGAVTGHVLFVDLTRAQRPRLVHAVQLYRVPVEHLVFDQGANFLITGAFDSRIFLLDARPSKAFEIIGYTDAMGATVSLSIQYQVDSKQVDVLVLCNSEKKTRPDKEHKEGNLIMLLSVSTQQISDTAKCVDAHGCLQVIQTYVYEIPHSLSSCVLGTKTIFGYCHQKKVLQRFQLPESVDRMSSNQKEVRMSPEMEVEGHPLGPALLCLSPHQSWLASVGKDGLIRIHDITTLDTYVQKQCHSWWLGGIRSISFTPDGQTLITTGLRDGSLVCSRLSLKMAAATQDGLSIVANFEDKMSQENPILSDMVDWEPPSQAPVEVSNGSQINNITDNKDGYNNLPSASPCNSTWLDNKLNTIQAMMQENEKLPDIEKLELMEFNLDGDEQQRLQAEGEQEIAKVREEIEMENLAKSYLRDIVKKKYWDSVSVKGKAIKAFHSGCEVENFPMKERTAEEQEELYRVEAIREMEKADTSLQQDSKPPLEKDEKDICHEVESSVFTGSLSAQYGGSNPHLYSQFDLHTRDQKMNQIILLQDVIYKVKTAFNTDFEAVYKQKEQEISRIRDKNKRIADIMSKLELQETLWEPTLSDNERPERALTVFDSEIKVEKYLTPEQRQREEEQRKVEEQRRLGEKGDNLRERALDDMMGGILEVKKEDILRMEVPAPEFIVKPELQWTEEERRSYKEHERQVKELREEQEKYRKTLEAEMKKLQASIIDATQAFDDILIKLFERKVKSEMALYQAKLKIANLVLSTMTEEEMLDREEELIYRMEKAQTVENKIRKMLNNHREDVEAFRETYDNTVAEDKLLDSGFRKEFCDVPGHIVDQLYKLYKRRPRIQIMRTQIDKTGSFKESPLSSRTATEGLSQIMKAMEELDAPQNMPEGLDPVVWERFCLTRRIKVESEQKVKMKAMVLAEMQTFLQKRIDEEENTQMEIKNLGDELNCLREERSRFCFDVMVQLLLKQGQVEVETGDFTEDYSDSLLLHPNVVEDLNNTIRALGEQKIASMVEHKDLHKRIIQQEWEHKRMSMQIEDLKNKARDIQMLHLSQEVQEYLTESDHDNRMSKKVSTLEKTIALQEKTYTKNVESCKKLIKELNRQVEVKKEINAALELQLTSMQVAVAERRNINETTALKENKEHEAKQRYQNILLRKKLVDLAKAQDMDIAVLSSELECMRMKTFPALSQ</sequence>
<evidence type="ECO:0000256" key="11">
    <source>
        <dbReference type="SAM" id="MobiDB-lite"/>
    </source>
</evidence>
<keyword evidence="5 10" id="KW-0175">Coiled coil</keyword>
<keyword evidence="13" id="KW-1185">Reference proteome</keyword>
<feature type="coiled-coil region" evidence="10">
    <location>
        <begin position="1495"/>
        <end position="1522"/>
    </location>
</feature>
<keyword evidence="4" id="KW-0677">Repeat</keyword>
<name>A0AAE0RFK7_9TELE</name>
<evidence type="ECO:0000256" key="5">
    <source>
        <dbReference type="ARBA" id="ARBA00023054"/>
    </source>
</evidence>
<evidence type="ECO:0000256" key="7">
    <source>
        <dbReference type="ARBA" id="ARBA00023273"/>
    </source>
</evidence>
<dbReference type="PANTHER" id="PTHR14885">
    <property type="entry name" value="CILIA- AND FLAGELLA-ASSOCIATED PROTEIN 43-RELATED"/>
    <property type="match status" value="1"/>
</dbReference>
<dbReference type="EMBL" id="JAUCMX010000002">
    <property type="protein sequence ID" value="KAK3553991.1"/>
    <property type="molecule type" value="Genomic_DNA"/>
</dbReference>
<dbReference type="InterPro" id="IPR036322">
    <property type="entry name" value="WD40_repeat_dom_sf"/>
</dbReference>
<keyword evidence="2" id="KW-0963">Cytoplasm</keyword>
<dbReference type="SMART" id="SM00320">
    <property type="entry name" value="WD40"/>
    <property type="match status" value="7"/>
</dbReference>
<feature type="coiled-coil region" evidence="10">
    <location>
        <begin position="1154"/>
        <end position="1199"/>
    </location>
</feature>
<evidence type="ECO:0000256" key="9">
    <source>
        <dbReference type="ARBA" id="ARBA00023662"/>
    </source>
</evidence>
<comment type="subcellular location">
    <subcellularLocation>
        <location evidence="1">Cytoplasm</location>
        <location evidence="1">Cytoskeleton</location>
        <location evidence="1">Cilium axoneme</location>
    </subcellularLocation>
</comment>
<dbReference type="InterPro" id="IPR015943">
    <property type="entry name" value="WD40/YVTN_repeat-like_dom_sf"/>
</dbReference>
<dbReference type="Pfam" id="PF25828">
    <property type="entry name" value="CC_Cfap43"/>
    <property type="match status" value="1"/>
</dbReference>
<evidence type="ECO:0000313" key="13">
    <source>
        <dbReference type="Proteomes" id="UP001274896"/>
    </source>
</evidence>
<dbReference type="SUPFAM" id="SSF50978">
    <property type="entry name" value="WD40 repeat-like"/>
    <property type="match status" value="2"/>
</dbReference>
<keyword evidence="3" id="KW-0853">WD repeat</keyword>
<comment type="caution">
    <text evidence="12">The sequence shown here is derived from an EMBL/GenBank/DDBJ whole genome shotgun (WGS) entry which is preliminary data.</text>
</comment>
<feature type="coiled-coil region" evidence="10">
    <location>
        <begin position="1556"/>
        <end position="1590"/>
    </location>
</feature>
<dbReference type="Gene3D" id="2.130.10.10">
    <property type="entry name" value="YVTN repeat-like/Quinoprotein amine dehydrogenase"/>
    <property type="match status" value="3"/>
</dbReference>
<evidence type="ECO:0000256" key="6">
    <source>
        <dbReference type="ARBA" id="ARBA00023212"/>
    </source>
</evidence>
<evidence type="ECO:0000256" key="2">
    <source>
        <dbReference type="ARBA" id="ARBA00022490"/>
    </source>
</evidence>
<dbReference type="InterPro" id="IPR001680">
    <property type="entry name" value="WD40_rpt"/>
</dbReference>
<evidence type="ECO:0000313" key="12">
    <source>
        <dbReference type="EMBL" id="KAK3553991.1"/>
    </source>
</evidence>
<dbReference type="Proteomes" id="UP001274896">
    <property type="component" value="Unassembled WGS sequence"/>
</dbReference>
<organism evidence="12 13">
    <name type="scientific">Hemibagrus guttatus</name>
    <dbReference type="NCBI Taxonomy" id="175788"/>
    <lineage>
        <taxon>Eukaryota</taxon>
        <taxon>Metazoa</taxon>
        <taxon>Chordata</taxon>
        <taxon>Craniata</taxon>
        <taxon>Vertebrata</taxon>
        <taxon>Euteleostomi</taxon>
        <taxon>Actinopterygii</taxon>
        <taxon>Neopterygii</taxon>
        <taxon>Teleostei</taxon>
        <taxon>Ostariophysi</taxon>
        <taxon>Siluriformes</taxon>
        <taxon>Bagridae</taxon>
        <taxon>Hemibagrus</taxon>
    </lineage>
</organism>
<proteinExistence type="inferred from homology"/>
<evidence type="ECO:0000256" key="4">
    <source>
        <dbReference type="ARBA" id="ARBA00022737"/>
    </source>
</evidence>
<dbReference type="GO" id="GO:0007288">
    <property type="term" value="P:sperm axoneme assembly"/>
    <property type="evidence" value="ECO:0007669"/>
    <property type="project" value="TreeGrafter"/>
</dbReference>
<evidence type="ECO:0000256" key="3">
    <source>
        <dbReference type="ARBA" id="ARBA00022574"/>
    </source>
</evidence>
<gene>
    <name evidence="12" type="ORF">QTP70_019034</name>
</gene>
<accession>A0AAE0RFK7</accession>
<comment type="similarity">
    <text evidence="8">Belongs to the CFAP43 family.</text>
</comment>
<evidence type="ECO:0000256" key="10">
    <source>
        <dbReference type="SAM" id="Coils"/>
    </source>
</evidence>
<keyword evidence="6" id="KW-0206">Cytoskeleton</keyword>
<evidence type="ECO:0000256" key="1">
    <source>
        <dbReference type="ARBA" id="ARBA00004430"/>
    </source>
</evidence>
<feature type="region of interest" description="Disordered" evidence="11">
    <location>
        <begin position="1089"/>
        <end position="1109"/>
    </location>
</feature>
<evidence type="ECO:0000256" key="8">
    <source>
        <dbReference type="ARBA" id="ARBA00023605"/>
    </source>
</evidence>
<keyword evidence="7" id="KW-0966">Cell projection</keyword>
<dbReference type="PANTHER" id="PTHR14885:SF1">
    <property type="entry name" value="CILIA- AND FLAGELLA-ASSOCIATED PROTEIN 43"/>
    <property type="match status" value="1"/>
</dbReference>
<reference evidence="12" key="1">
    <citation type="submission" date="2023-06" db="EMBL/GenBank/DDBJ databases">
        <title>Male Hemibagrus guttatus genome.</title>
        <authorList>
            <person name="Bian C."/>
        </authorList>
    </citation>
    <scope>NUCLEOTIDE SEQUENCE</scope>
    <source>
        <strain evidence="12">Male_cb2023</strain>
        <tissue evidence="12">Muscle</tissue>
    </source>
</reference>
<dbReference type="Pfam" id="PF00400">
    <property type="entry name" value="WD40"/>
    <property type="match status" value="1"/>
</dbReference>